<dbReference type="PIRSF" id="PIRSF028043">
    <property type="entry name" value="PP2A_B56"/>
    <property type="match status" value="1"/>
</dbReference>
<evidence type="ECO:0000256" key="3">
    <source>
        <dbReference type="ARBA" id="ARBA00022490"/>
    </source>
</evidence>
<evidence type="ECO:0000256" key="1">
    <source>
        <dbReference type="ARBA" id="ARBA00004496"/>
    </source>
</evidence>
<evidence type="ECO:0000313" key="6">
    <source>
        <dbReference type="EMBL" id="KAK6789243.1"/>
    </source>
</evidence>
<dbReference type="EMBL" id="JBANQN010000005">
    <property type="protein sequence ID" value="KAK6789243.1"/>
    <property type="molecule type" value="Genomic_DNA"/>
</dbReference>
<evidence type="ECO:0000256" key="4">
    <source>
        <dbReference type="PIRNR" id="PIRNR028043"/>
    </source>
</evidence>
<dbReference type="FunFam" id="1.25.10.10:FF:000041">
    <property type="entry name" value="Serine/threonine protein phosphatase 2A regulatory subunit"/>
    <property type="match status" value="1"/>
</dbReference>
<protein>
    <recommendedName>
        <fullName evidence="4">Serine/threonine protein phosphatase 2A regulatory subunit</fullName>
    </recommendedName>
</protein>
<dbReference type="InterPro" id="IPR011989">
    <property type="entry name" value="ARM-like"/>
</dbReference>
<comment type="caution">
    <text evidence="6">The sequence shown here is derived from an EMBL/GenBank/DDBJ whole genome shotgun (WGS) entry which is preliminary data.</text>
</comment>
<evidence type="ECO:0000313" key="7">
    <source>
        <dbReference type="Proteomes" id="UP001371456"/>
    </source>
</evidence>
<dbReference type="PANTHER" id="PTHR10257">
    <property type="entry name" value="SERINE/THREONINE PROTEIN PHOSPHATASE 2A PP2A REGULATORY SUBUNIT B"/>
    <property type="match status" value="1"/>
</dbReference>
<proteinExistence type="inferred from homology"/>
<organism evidence="6 7">
    <name type="scientific">Solanum bulbocastanum</name>
    <name type="common">Wild potato</name>
    <dbReference type="NCBI Taxonomy" id="147425"/>
    <lineage>
        <taxon>Eukaryota</taxon>
        <taxon>Viridiplantae</taxon>
        <taxon>Streptophyta</taxon>
        <taxon>Embryophyta</taxon>
        <taxon>Tracheophyta</taxon>
        <taxon>Spermatophyta</taxon>
        <taxon>Magnoliopsida</taxon>
        <taxon>eudicotyledons</taxon>
        <taxon>Gunneridae</taxon>
        <taxon>Pentapetalae</taxon>
        <taxon>asterids</taxon>
        <taxon>lamiids</taxon>
        <taxon>Solanales</taxon>
        <taxon>Solanaceae</taxon>
        <taxon>Solanoideae</taxon>
        <taxon>Solaneae</taxon>
        <taxon>Solanum</taxon>
    </lineage>
</organism>
<dbReference type="PANTHER" id="PTHR10257:SF87">
    <property type="entry name" value="SERINE_THREONINE PROTEIN PHOSPHATASE 2A REGULATORY SUBUNIT"/>
    <property type="match status" value="1"/>
</dbReference>
<accession>A0AAN8TIT7</accession>
<comment type="similarity">
    <text evidence="2">Belongs to the phosphatase 2A regulatory subunit B56 family.</text>
</comment>
<dbReference type="Pfam" id="PF01603">
    <property type="entry name" value="B56"/>
    <property type="match status" value="1"/>
</dbReference>
<dbReference type="GO" id="GO:0019888">
    <property type="term" value="F:protein phosphatase regulator activity"/>
    <property type="evidence" value="ECO:0007669"/>
    <property type="project" value="UniProtKB-UniRule"/>
</dbReference>
<dbReference type="InterPro" id="IPR016024">
    <property type="entry name" value="ARM-type_fold"/>
</dbReference>
<gene>
    <name evidence="6" type="ORF">RDI58_013042</name>
</gene>
<dbReference type="Gene3D" id="1.25.10.10">
    <property type="entry name" value="Leucine-rich Repeat Variant"/>
    <property type="match status" value="1"/>
</dbReference>
<dbReference type="GO" id="GO:0007165">
    <property type="term" value="P:signal transduction"/>
    <property type="evidence" value="ECO:0007669"/>
    <property type="project" value="InterPro"/>
</dbReference>
<dbReference type="GO" id="GO:0005737">
    <property type="term" value="C:cytoplasm"/>
    <property type="evidence" value="ECO:0007669"/>
    <property type="project" value="UniProtKB-SubCell"/>
</dbReference>
<name>A0AAN8TIT7_SOLBU</name>
<evidence type="ECO:0000256" key="5">
    <source>
        <dbReference type="SAM" id="MobiDB-lite"/>
    </source>
</evidence>
<comment type="function">
    <text evidence="4">The B regulatory subunit might modulate substrate selectivity and catalytic activity, and also might direct the localization of the catalytic enzyme to a particular subcellular compartment.</text>
</comment>
<reference evidence="6 7" key="1">
    <citation type="submission" date="2024-02" db="EMBL/GenBank/DDBJ databases">
        <title>de novo genome assembly of Solanum bulbocastanum strain 11H21.</title>
        <authorList>
            <person name="Hosaka A.J."/>
        </authorList>
    </citation>
    <scope>NUCLEOTIDE SEQUENCE [LARGE SCALE GENOMIC DNA]</scope>
    <source>
        <tissue evidence="6">Young leaves</tissue>
    </source>
</reference>
<feature type="region of interest" description="Disordered" evidence="5">
    <location>
        <begin position="1"/>
        <end position="29"/>
    </location>
</feature>
<dbReference type="AlphaFoldDB" id="A0AAN8TIT7"/>
<sequence>MIKQIFGKKKQSKAAGSTSSKKSDGGSKKVGVSVNTVISAPYSVSASTGDKFVRDGSLKLNGNLVAASYDALPSFRDVPNAEKHNLFIRKLNMCCVLFDFTDPTKNLKEKEIKRQTLLELVEYVTSANVKFTEVVMQAVVKMVSTNLFRELMPQPRENKTLAFDVEEDEPAMDPSWPHLQIVYEFLLRFVASPETDAKVAKRYIDHSFVLRLLDLFDSEDPREREYLKIILHRVYGKFMVHRPYIRKAINNIFYRFVFETEKHNGIAELLEILGSIINGFALPLKEEHKLFLVRTLIPLHKPKCLAMYHQQLTYCMTQFVEKDCKLADTVIRGLLKYWPVTNSSKEVMFLGELEEILEATQPPDFQRCMVPLFRRIAQCLTSFHFQVAERALFLWNNDHIENLIKQHRKVILPIIFPALERNARNHWNQAVHSLSLNIRKIFYDLDPELFKECLHKFQEDELKEDEVKSKREATWKRLEELAAKNTTSNEAVLVPSSGHSRT</sequence>
<dbReference type="GO" id="GO:0000159">
    <property type="term" value="C:protein phosphatase type 2A complex"/>
    <property type="evidence" value="ECO:0007669"/>
    <property type="project" value="UniProtKB-UniRule"/>
</dbReference>
<dbReference type="InterPro" id="IPR002554">
    <property type="entry name" value="PP2A_B56"/>
</dbReference>
<dbReference type="SUPFAM" id="SSF48371">
    <property type="entry name" value="ARM repeat"/>
    <property type="match status" value="1"/>
</dbReference>
<dbReference type="Proteomes" id="UP001371456">
    <property type="component" value="Unassembled WGS sequence"/>
</dbReference>
<evidence type="ECO:0000256" key="2">
    <source>
        <dbReference type="ARBA" id="ARBA00009745"/>
    </source>
</evidence>
<comment type="subcellular location">
    <subcellularLocation>
        <location evidence="1">Cytoplasm</location>
    </subcellularLocation>
</comment>
<feature type="compositionally biased region" description="Basic residues" evidence="5">
    <location>
        <begin position="1"/>
        <end position="12"/>
    </location>
</feature>
<keyword evidence="7" id="KW-1185">Reference proteome</keyword>
<keyword evidence="3" id="KW-0963">Cytoplasm</keyword>